<feature type="transmembrane region" description="Helical" evidence="1">
    <location>
        <begin position="56"/>
        <end position="74"/>
    </location>
</feature>
<protein>
    <submittedName>
        <fullName evidence="2">Uncharacterized protein</fullName>
    </submittedName>
</protein>
<keyword evidence="1" id="KW-0472">Membrane</keyword>
<keyword evidence="1" id="KW-0812">Transmembrane</keyword>
<accession>A0A7J9SMG3</accession>
<feature type="transmembrane region" description="Helical" evidence="1">
    <location>
        <begin position="150"/>
        <end position="171"/>
    </location>
</feature>
<comment type="caution">
    <text evidence="2">The sequence shown here is derived from an EMBL/GenBank/DDBJ whole genome shotgun (WGS) entry which is preliminary data.</text>
</comment>
<organism evidence="2 3">
    <name type="scientific">Halobellus ruber</name>
    <dbReference type="NCBI Taxonomy" id="2761102"/>
    <lineage>
        <taxon>Archaea</taxon>
        <taxon>Methanobacteriati</taxon>
        <taxon>Methanobacteriota</taxon>
        <taxon>Stenosarchaea group</taxon>
        <taxon>Halobacteria</taxon>
        <taxon>Halobacteriales</taxon>
        <taxon>Haloferacaceae</taxon>
        <taxon>Halobellus</taxon>
    </lineage>
</organism>
<dbReference type="AlphaFoldDB" id="A0A7J9SMG3"/>
<sequence length="235" mass="25303">MTRIDVFGTVRLDRPAKLRAELEAFSEGSDLLLVGAPRDTPTKADRRALLLRHPSVYLAGALFGLVWGLPGLLLTRQFGSVDRVVRERVAAEHGLDVEPVGRSLVGAVGDVSPMETLLSWFQFAVTGLFLLSSVALSAGRLLDVAVLPGVSPLTLGACGFVVGFLPAAFLARDSLSARNEAIAENVERVVSPRDDVDVACLVVGYTHVPGVEQRFQERDVALGRTHSSKFCRRNS</sequence>
<evidence type="ECO:0000313" key="2">
    <source>
        <dbReference type="EMBL" id="MBB6647319.1"/>
    </source>
</evidence>
<dbReference type="Proteomes" id="UP000546257">
    <property type="component" value="Unassembled WGS sequence"/>
</dbReference>
<evidence type="ECO:0000313" key="3">
    <source>
        <dbReference type="Proteomes" id="UP000546257"/>
    </source>
</evidence>
<name>A0A7J9SMG3_9EURY</name>
<gene>
    <name evidence="2" type="ORF">H5V44_13680</name>
</gene>
<proteinExistence type="predicted"/>
<feature type="transmembrane region" description="Helical" evidence="1">
    <location>
        <begin position="117"/>
        <end position="138"/>
    </location>
</feature>
<dbReference type="RefSeq" id="WP_185193695.1">
    <property type="nucleotide sequence ID" value="NZ_JACKXD010000005.1"/>
</dbReference>
<reference evidence="2 3" key="1">
    <citation type="submission" date="2020-08" db="EMBL/GenBank/DDBJ databases">
        <authorList>
            <person name="Seo M.-J."/>
        </authorList>
    </citation>
    <scope>NUCLEOTIDE SEQUENCE [LARGE SCALE GENOMIC DNA]</scope>
    <source>
        <strain evidence="2 3">MBLA0160</strain>
    </source>
</reference>
<keyword evidence="1" id="KW-1133">Transmembrane helix</keyword>
<dbReference type="EMBL" id="JACKXD010000005">
    <property type="protein sequence ID" value="MBB6647319.1"/>
    <property type="molecule type" value="Genomic_DNA"/>
</dbReference>
<keyword evidence="3" id="KW-1185">Reference proteome</keyword>
<evidence type="ECO:0000256" key="1">
    <source>
        <dbReference type="SAM" id="Phobius"/>
    </source>
</evidence>